<evidence type="ECO:0000313" key="1">
    <source>
        <dbReference type="EMBL" id="KFX44976.1"/>
    </source>
</evidence>
<name>A0A093VE70_TALMA</name>
<organism evidence="1">
    <name type="scientific">Talaromyces marneffei PM1</name>
    <dbReference type="NCBI Taxonomy" id="1077442"/>
    <lineage>
        <taxon>Eukaryota</taxon>
        <taxon>Fungi</taxon>
        <taxon>Dikarya</taxon>
        <taxon>Ascomycota</taxon>
        <taxon>Pezizomycotina</taxon>
        <taxon>Eurotiomycetes</taxon>
        <taxon>Eurotiomycetidae</taxon>
        <taxon>Eurotiales</taxon>
        <taxon>Trichocomaceae</taxon>
        <taxon>Talaromyces</taxon>
        <taxon>Talaromyces sect. Talaromyces</taxon>
    </lineage>
</organism>
<reference key="1">
    <citation type="journal article" date="2014" name="PLoS Genet.">
        <title>Signature Gene Expression Reveals Novel Clues to the Molecular Mechanisms of Dimorphic Transition in Penicillium marneffei.</title>
        <authorList>
            <person name="Yang E."/>
            <person name="Wang G."/>
            <person name="Cai J."/>
            <person name="Woo P.C."/>
            <person name="Lau S.K."/>
            <person name="Yuen K.-Y."/>
            <person name="Chow W.-N."/>
            <person name="Lin X."/>
        </authorList>
    </citation>
    <scope>NUCLEOTIDE SEQUENCE [LARGE SCALE GENOMIC DNA]</scope>
    <source>
        <strain>PM1</strain>
    </source>
</reference>
<dbReference type="AlphaFoldDB" id="A0A093VE70"/>
<gene>
    <name evidence="1" type="ORF">GQ26_0250760</name>
</gene>
<accession>A0A093VE70</accession>
<dbReference type="GO" id="GO:0000428">
    <property type="term" value="C:DNA-directed RNA polymerase complex"/>
    <property type="evidence" value="ECO:0007669"/>
    <property type="project" value="UniProtKB-KW"/>
</dbReference>
<protein>
    <submittedName>
        <fullName evidence="1">DNA-directed RNA polymerase subunit beta</fullName>
    </submittedName>
</protein>
<keyword evidence="1" id="KW-0804">Transcription</keyword>
<keyword evidence="1" id="KW-0240">DNA-directed RNA polymerase</keyword>
<dbReference type="EMBL" id="JPOX01000025">
    <property type="protein sequence ID" value="KFX44976.1"/>
    <property type="molecule type" value="Genomic_DNA"/>
</dbReference>
<proteinExistence type="predicted"/>
<comment type="caution">
    <text evidence="1">The sequence shown here is derived from an EMBL/GenBank/DDBJ whole genome shotgun (WGS) entry which is preliminary data.</text>
</comment>
<sequence length="139" mass="16176">MPLRQISDPRHRPRGTRRFNDSLRTLIRRKRLQTTPMDTHYSIASARVDIHEGGKTVQITCTTLMKHFRAGEAFSNTPGANNGPIHDFRGLKEKDGMWKLNAWILEPKFAQETLILCPMCRRVAFDRLLEDFQRVPEDM</sequence>
<reference evidence="1" key="2">
    <citation type="journal article" date="2014" name="PLoS Genet.">
        <title>Signature gene expression reveals novel clues to the molecular mechanisms of dimorphic transition in Penicillium marneffei.</title>
        <authorList>
            <person name="Yang E."/>
            <person name="Wang G."/>
            <person name="Cai J."/>
            <person name="Woo P.C."/>
            <person name="Lau S.K."/>
            <person name="Yuen K.-Y."/>
            <person name="Chow W.-N."/>
            <person name="Lin X."/>
        </authorList>
    </citation>
    <scope>NUCLEOTIDE SEQUENCE</scope>
    <source>
        <strain evidence="1">PM1</strain>
    </source>
</reference>
<dbReference type="HOGENOM" id="CLU_153388_0_0_1"/>